<proteinExistence type="predicted"/>
<evidence type="ECO:0000256" key="1">
    <source>
        <dbReference type="SAM" id="MobiDB-lite"/>
    </source>
</evidence>
<gene>
    <name evidence="2" type="ORF">TNIN_476301</name>
</gene>
<reference evidence="2" key="1">
    <citation type="submission" date="2020-08" db="EMBL/GenBank/DDBJ databases">
        <title>Multicomponent nature underlies the extraordinary mechanical properties of spider dragline silk.</title>
        <authorList>
            <person name="Kono N."/>
            <person name="Nakamura H."/>
            <person name="Mori M."/>
            <person name="Yoshida Y."/>
            <person name="Ohtoshi R."/>
            <person name="Malay A.D."/>
            <person name="Moran D.A.P."/>
            <person name="Tomita M."/>
            <person name="Numata K."/>
            <person name="Arakawa K."/>
        </authorList>
    </citation>
    <scope>NUCLEOTIDE SEQUENCE</scope>
</reference>
<feature type="compositionally biased region" description="Basic and acidic residues" evidence="1">
    <location>
        <begin position="11"/>
        <end position="23"/>
    </location>
</feature>
<comment type="caution">
    <text evidence="2">The sequence shown here is derived from an EMBL/GenBank/DDBJ whole genome shotgun (WGS) entry which is preliminary data.</text>
</comment>
<feature type="region of interest" description="Disordered" evidence="1">
    <location>
        <begin position="1"/>
        <end position="100"/>
    </location>
</feature>
<dbReference type="Proteomes" id="UP000886998">
    <property type="component" value="Unassembled WGS sequence"/>
</dbReference>
<protein>
    <submittedName>
        <fullName evidence="2">Uncharacterized protein</fullName>
    </submittedName>
</protein>
<sequence length="100" mass="11217">MVPNVGPRKGAKLEYRPANEKRTQQGVPLRSRGSREKQQYRSYAEDLRRSSSRNTRSRSGQQQNGTKRKKKEIGETNGCSGSKNDRCLVTPVPDSIEPVG</sequence>
<accession>A0A8X7BP60</accession>
<keyword evidence="3" id="KW-1185">Reference proteome</keyword>
<evidence type="ECO:0000313" key="2">
    <source>
        <dbReference type="EMBL" id="GFY38550.1"/>
    </source>
</evidence>
<name>A0A8X7BP60_9ARAC</name>
<feature type="compositionally biased region" description="Basic and acidic residues" evidence="1">
    <location>
        <begin position="33"/>
        <end position="49"/>
    </location>
</feature>
<dbReference type="EMBL" id="BMAV01000911">
    <property type="protein sequence ID" value="GFY38550.1"/>
    <property type="molecule type" value="Genomic_DNA"/>
</dbReference>
<dbReference type="AlphaFoldDB" id="A0A8X7BP60"/>
<organism evidence="2 3">
    <name type="scientific">Trichonephila inaurata madagascariensis</name>
    <dbReference type="NCBI Taxonomy" id="2747483"/>
    <lineage>
        <taxon>Eukaryota</taxon>
        <taxon>Metazoa</taxon>
        <taxon>Ecdysozoa</taxon>
        <taxon>Arthropoda</taxon>
        <taxon>Chelicerata</taxon>
        <taxon>Arachnida</taxon>
        <taxon>Araneae</taxon>
        <taxon>Araneomorphae</taxon>
        <taxon>Entelegynae</taxon>
        <taxon>Araneoidea</taxon>
        <taxon>Nephilidae</taxon>
        <taxon>Trichonephila</taxon>
        <taxon>Trichonephila inaurata</taxon>
    </lineage>
</organism>
<evidence type="ECO:0000313" key="3">
    <source>
        <dbReference type="Proteomes" id="UP000886998"/>
    </source>
</evidence>